<keyword evidence="7" id="KW-1185">Reference proteome</keyword>
<comment type="caution">
    <text evidence="6">The sequence shown here is derived from an EMBL/GenBank/DDBJ whole genome shotgun (WGS) entry which is preliminary data.</text>
</comment>
<accession>A0A1E5V1D4</accession>
<name>A0A1E5V1D4_9POAL</name>
<keyword evidence="4" id="KW-0732">Signal</keyword>
<sequence length="647" mass="67486">MASPRGSVRVWHGTGHVALVLISVLLLNSARLSMGASRRLLELYKPPASARLTYHNGAVLQGRIPVSIIWYGRFTPAQKAVVTDFLQSLTPASQAPTPSVSQWWNTINQLYLSKARGSGNGGARPGSAQVALAGQVADEGCSLGKRLTLAQLPQLAARAGPKKGGIALVLTAQDVAVDGFCMSRCGLHGSDAGAGTAYVWVGNSATQCPGQCAWPFHQPPYGPQTPALVPPSGDVGMDGMVINIASMVAGTVTNPFRNGFYQGDKDAPLEAATACTGVYGSGAYPGFAGNLAVDKTTGASYNANGVHGRKYLLPALFDPATSTCSTLAAMAATRAKAVVLAVAVLLASAAQLSMGARRRMELYQPNPADMLFYHNGQVLHGNIPVSILWYGQFTQVQKTIIYDFILSLTMMPQATSPSVAQWWNTIDQQYLSKVVPATPNAGGPKKTQVLLANQMSDDNCSMGKSLTLAQVSALAAKAKPKKGGVALVFTAQDVTVEGFCMSQCGLHGSDAKSGTTYVWVGNSATQCLGQCAWPFHQPEYGPQDPALRPPNGDVGVDGMIINLASEFAGVVTNPFGDAYYQGSTDAPLEAATACSGQFGSGSFPGYAGNLKTAQASGASYNANGAQGRKYLLPALYNPSTSACSTLV</sequence>
<dbReference type="Pfam" id="PF04674">
    <property type="entry name" value="Phi_1"/>
    <property type="match status" value="2"/>
</dbReference>
<dbReference type="AlphaFoldDB" id="A0A1E5V1D4"/>
<dbReference type="STRING" id="888268.A0A1E5V1D4"/>
<organism evidence="6 7">
    <name type="scientific">Dichanthelium oligosanthes</name>
    <dbReference type="NCBI Taxonomy" id="888268"/>
    <lineage>
        <taxon>Eukaryota</taxon>
        <taxon>Viridiplantae</taxon>
        <taxon>Streptophyta</taxon>
        <taxon>Embryophyta</taxon>
        <taxon>Tracheophyta</taxon>
        <taxon>Spermatophyta</taxon>
        <taxon>Magnoliopsida</taxon>
        <taxon>Liliopsida</taxon>
        <taxon>Poales</taxon>
        <taxon>Poaceae</taxon>
        <taxon>PACMAD clade</taxon>
        <taxon>Panicoideae</taxon>
        <taxon>Panicodae</taxon>
        <taxon>Paniceae</taxon>
        <taxon>Dichantheliinae</taxon>
        <taxon>Dichanthelium</taxon>
    </lineage>
</organism>
<dbReference type="Proteomes" id="UP000095767">
    <property type="component" value="Unassembled WGS sequence"/>
</dbReference>
<evidence type="ECO:0000256" key="1">
    <source>
        <dbReference type="ARBA" id="ARBA00004271"/>
    </source>
</evidence>
<evidence type="ECO:0000256" key="3">
    <source>
        <dbReference type="ARBA" id="ARBA00022525"/>
    </source>
</evidence>
<evidence type="ECO:0000313" key="7">
    <source>
        <dbReference type="Proteomes" id="UP000095767"/>
    </source>
</evidence>
<dbReference type="PANTHER" id="PTHR31279">
    <property type="entry name" value="PROTEIN EXORDIUM-LIKE 5"/>
    <property type="match status" value="1"/>
</dbReference>
<keyword evidence="2" id="KW-0052">Apoplast</keyword>
<evidence type="ECO:0000256" key="4">
    <source>
        <dbReference type="ARBA" id="ARBA00022729"/>
    </source>
</evidence>
<dbReference type="InterPro" id="IPR006766">
    <property type="entry name" value="EXORDIUM-like"/>
</dbReference>
<evidence type="ECO:0000256" key="5">
    <source>
        <dbReference type="ARBA" id="ARBA00023591"/>
    </source>
</evidence>
<evidence type="ECO:0000313" key="6">
    <source>
        <dbReference type="EMBL" id="OEL18976.1"/>
    </source>
</evidence>
<gene>
    <name evidence="6" type="ORF">BAE44_0020005</name>
</gene>
<dbReference type="OrthoDB" id="2017091at2759"/>
<comment type="subcellular location">
    <subcellularLocation>
        <location evidence="1">Secreted</location>
        <location evidence="1">Extracellular space</location>
        <location evidence="1">Apoplast</location>
    </subcellularLocation>
</comment>
<reference evidence="6 7" key="1">
    <citation type="submission" date="2016-09" db="EMBL/GenBank/DDBJ databases">
        <title>The draft genome of Dichanthelium oligosanthes: A C3 panicoid grass species.</title>
        <authorList>
            <person name="Studer A.J."/>
            <person name="Schnable J.C."/>
            <person name="Brutnell T.P."/>
        </authorList>
    </citation>
    <scope>NUCLEOTIDE SEQUENCE [LARGE SCALE GENOMIC DNA]</scope>
    <source>
        <strain evidence="7">cv. Kellogg 1175</strain>
        <tissue evidence="6">Leaf</tissue>
    </source>
</reference>
<dbReference type="GO" id="GO:0048046">
    <property type="term" value="C:apoplast"/>
    <property type="evidence" value="ECO:0007669"/>
    <property type="project" value="UniProtKB-SubCell"/>
</dbReference>
<proteinExistence type="inferred from homology"/>
<keyword evidence="3" id="KW-0964">Secreted</keyword>
<dbReference type="PANTHER" id="PTHR31279:SF72">
    <property type="entry name" value="OS02G0756800 PROTEIN"/>
    <property type="match status" value="1"/>
</dbReference>
<protein>
    <submittedName>
        <fullName evidence="6">Protein EXORDIUM</fullName>
    </submittedName>
</protein>
<comment type="similarity">
    <text evidence="5">Belongs to the EXORDIUM family.</text>
</comment>
<evidence type="ECO:0000256" key="2">
    <source>
        <dbReference type="ARBA" id="ARBA00022523"/>
    </source>
</evidence>
<dbReference type="EMBL" id="LWDX02054936">
    <property type="protein sequence ID" value="OEL18976.1"/>
    <property type="molecule type" value="Genomic_DNA"/>
</dbReference>